<dbReference type="SUPFAM" id="SSF53748">
    <property type="entry name" value="Phosphoglycerate kinase"/>
    <property type="match status" value="1"/>
</dbReference>
<evidence type="ECO:0000256" key="5">
    <source>
        <dbReference type="ARBA" id="ARBA00022679"/>
    </source>
</evidence>
<dbReference type="Pfam" id="PF00162">
    <property type="entry name" value="PGK"/>
    <property type="match status" value="1"/>
</dbReference>
<evidence type="ECO:0000256" key="13">
    <source>
        <dbReference type="RuleBase" id="RU000696"/>
    </source>
</evidence>
<keyword evidence="8 12" id="KW-0418">Kinase</keyword>
<dbReference type="UniPathway" id="UPA00109">
    <property type="reaction ID" value="UER00185"/>
</dbReference>
<dbReference type="GO" id="GO:0004618">
    <property type="term" value="F:phosphoglycerate kinase activity"/>
    <property type="evidence" value="ECO:0007669"/>
    <property type="project" value="UniProtKB-EC"/>
</dbReference>
<evidence type="ECO:0000256" key="6">
    <source>
        <dbReference type="ARBA" id="ARBA00022723"/>
    </source>
</evidence>
<dbReference type="GO" id="GO:0043531">
    <property type="term" value="F:ADP binding"/>
    <property type="evidence" value="ECO:0007669"/>
    <property type="project" value="TreeGrafter"/>
</dbReference>
<dbReference type="PANTHER" id="PTHR11406">
    <property type="entry name" value="PHOSPHOGLYCERATE KINASE"/>
    <property type="match status" value="1"/>
</dbReference>
<evidence type="ECO:0000256" key="3">
    <source>
        <dbReference type="ARBA" id="ARBA00008982"/>
    </source>
</evidence>
<dbReference type="PANTHER" id="PTHR11406:SF0">
    <property type="entry name" value="PHOSPHOGLYCERATE KINASE"/>
    <property type="match status" value="1"/>
</dbReference>
<protein>
    <recommendedName>
        <fullName evidence="4 12">Phosphoglycerate kinase</fullName>
        <ecNumber evidence="4 12">2.7.2.3</ecNumber>
    </recommendedName>
</protein>
<keyword evidence="6" id="KW-0479">Metal-binding</keyword>
<keyword evidence="9" id="KW-0067">ATP-binding</keyword>
<dbReference type="EC" id="2.7.2.3" evidence="4 12"/>
<evidence type="ECO:0000256" key="1">
    <source>
        <dbReference type="ARBA" id="ARBA00001946"/>
    </source>
</evidence>
<accession>A0A1B0B4T6</accession>
<reference evidence="15" key="1">
    <citation type="submission" date="2015-01" db="EMBL/GenBank/DDBJ databases">
        <authorList>
            <person name="Aksoy S."/>
            <person name="Warren W."/>
            <person name="Wilson R.K."/>
        </authorList>
    </citation>
    <scope>NUCLEOTIDE SEQUENCE [LARGE SCALE GENOMIC DNA]</scope>
    <source>
        <strain evidence="15">IAEA</strain>
    </source>
</reference>
<evidence type="ECO:0000256" key="9">
    <source>
        <dbReference type="ARBA" id="ARBA00022840"/>
    </source>
</evidence>
<dbReference type="GO" id="GO:0006096">
    <property type="term" value="P:glycolytic process"/>
    <property type="evidence" value="ECO:0007669"/>
    <property type="project" value="UniProtKB-UniPathway"/>
</dbReference>
<comment type="cofactor">
    <cofactor evidence="1">
        <name>Mg(2+)</name>
        <dbReference type="ChEBI" id="CHEBI:18420"/>
    </cofactor>
</comment>
<organism evidence="14 15">
    <name type="scientific">Glossina palpalis gambiensis</name>
    <dbReference type="NCBI Taxonomy" id="67801"/>
    <lineage>
        <taxon>Eukaryota</taxon>
        <taxon>Metazoa</taxon>
        <taxon>Ecdysozoa</taxon>
        <taxon>Arthropoda</taxon>
        <taxon>Hexapoda</taxon>
        <taxon>Insecta</taxon>
        <taxon>Pterygota</taxon>
        <taxon>Neoptera</taxon>
        <taxon>Endopterygota</taxon>
        <taxon>Diptera</taxon>
        <taxon>Brachycera</taxon>
        <taxon>Muscomorpha</taxon>
        <taxon>Hippoboscoidea</taxon>
        <taxon>Glossinidae</taxon>
        <taxon>Glossina</taxon>
    </lineage>
</organism>
<dbReference type="InterPro" id="IPR001576">
    <property type="entry name" value="Phosphoglycerate_kinase"/>
</dbReference>
<dbReference type="STRING" id="67801.A0A1B0B4T6"/>
<dbReference type="Gene3D" id="3.40.50.1260">
    <property type="entry name" value="Phosphoglycerate kinase, N-terminal domain"/>
    <property type="match status" value="1"/>
</dbReference>
<evidence type="ECO:0000256" key="12">
    <source>
        <dbReference type="RuleBase" id="RU000532"/>
    </source>
</evidence>
<reference evidence="14" key="2">
    <citation type="submission" date="2020-05" db="UniProtKB">
        <authorList>
            <consortium name="EnsemblMetazoa"/>
        </authorList>
    </citation>
    <scope>IDENTIFICATION</scope>
    <source>
        <strain evidence="14">IAEA</strain>
    </source>
</reference>
<keyword evidence="10" id="KW-0460">Magnesium</keyword>
<evidence type="ECO:0000256" key="4">
    <source>
        <dbReference type="ARBA" id="ARBA00013061"/>
    </source>
</evidence>
<evidence type="ECO:0000256" key="7">
    <source>
        <dbReference type="ARBA" id="ARBA00022741"/>
    </source>
</evidence>
<dbReference type="AlphaFoldDB" id="A0A1B0B4T6"/>
<dbReference type="PRINTS" id="PR00477">
    <property type="entry name" value="PHGLYCKINASE"/>
</dbReference>
<sequence>MIIYQITGVDFNVPIKDGKLVSNQCILAALDSVKYAFSKNAKSVVLMCHLGRPDSNKNPKYTLSPVAEELKTLLGKEVDFLNDCVGSEVEEKCKDPVEGSVILLENLRFHVKEEFGAKVKADSEKVKAFRESLSKLGDVYINDAFGTAHRAHSSMLGELDFRLRELVLREDFSFDLEWLRVDRLLERDLELRVSVATSTVRDGLGTLVISLSKKRAFASKVSSESEVEWS</sequence>
<keyword evidence="11" id="KW-0324">Glycolysis</keyword>
<comment type="pathway">
    <text evidence="2 12">Carbohydrate degradation; glycolysis; pyruvate from D-glyceraldehyde 3-phosphate: step 2/5.</text>
</comment>
<dbReference type="GO" id="GO:0046872">
    <property type="term" value="F:metal ion binding"/>
    <property type="evidence" value="ECO:0007669"/>
    <property type="project" value="UniProtKB-KW"/>
</dbReference>
<dbReference type="EnsemblMetazoa" id="GPPI018914-RA">
    <property type="protein sequence ID" value="GPPI018914-PA"/>
    <property type="gene ID" value="GPPI018914"/>
</dbReference>
<evidence type="ECO:0000256" key="8">
    <source>
        <dbReference type="ARBA" id="ARBA00022777"/>
    </source>
</evidence>
<dbReference type="VEuPathDB" id="VectorBase:GPPI018914"/>
<evidence type="ECO:0000256" key="2">
    <source>
        <dbReference type="ARBA" id="ARBA00004838"/>
    </source>
</evidence>
<dbReference type="Proteomes" id="UP000092460">
    <property type="component" value="Unassembled WGS sequence"/>
</dbReference>
<comment type="similarity">
    <text evidence="3 12">Belongs to the phosphoglycerate kinase family.</text>
</comment>
<keyword evidence="5 12" id="KW-0808">Transferase</keyword>
<dbReference type="GO" id="GO:0005524">
    <property type="term" value="F:ATP binding"/>
    <property type="evidence" value="ECO:0007669"/>
    <property type="project" value="UniProtKB-KW"/>
</dbReference>
<keyword evidence="7" id="KW-0547">Nucleotide-binding</keyword>
<evidence type="ECO:0000256" key="11">
    <source>
        <dbReference type="ARBA" id="ARBA00023152"/>
    </source>
</evidence>
<dbReference type="InterPro" id="IPR015824">
    <property type="entry name" value="Phosphoglycerate_kinase_N"/>
</dbReference>
<dbReference type="EMBL" id="JXJN01008531">
    <property type="status" value="NOT_ANNOTATED_CDS"/>
    <property type="molecule type" value="Genomic_DNA"/>
</dbReference>
<evidence type="ECO:0000313" key="14">
    <source>
        <dbReference type="EnsemblMetazoa" id="GPPI018914-PA"/>
    </source>
</evidence>
<evidence type="ECO:0000256" key="10">
    <source>
        <dbReference type="ARBA" id="ARBA00022842"/>
    </source>
</evidence>
<evidence type="ECO:0000313" key="15">
    <source>
        <dbReference type="Proteomes" id="UP000092460"/>
    </source>
</evidence>
<proteinExistence type="inferred from homology"/>
<dbReference type="GO" id="GO:0006094">
    <property type="term" value="P:gluconeogenesis"/>
    <property type="evidence" value="ECO:0007669"/>
    <property type="project" value="TreeGrafter"/>
</dbReference>
<dbReference type="InterPro" id="IPR036043">
    <property type="entry name" value="Phosphoglycerate_kinase_sf"/>
</dbReference>
<dbReference type="GO" id="GO:0005829">
    <property type="term" value="C:cytosol"/>
    <property type="evidence" value="ECO:0007669"/>
    <property type="project" value="TreeGrafter"/>
</dbReference>
<comment type="subunit">
    <text evidence="13">Monomer.</text>
</comment>
<dbReference type="EMBL" id="JXJN01008530">
    <property type="status" value="NOT_ANNOTATED_CDS"/>
    <property type="molecule type" value="Genomic_DNA"/>
</dbReference>
<name>A0A1B0B4T6_9MUSC</name>
<keyword evidence="15" id="KW-1185">Reference proteome</keyword>
<comment type="catalytic activity">
    <reaction evidence="12">
        <text>(2R)-3-phosphoglycerate + ATP = (2R)-3-phospho-glyceroyl phosphate + ADP</text>
        <dbReference type="Rhea" id="RHEA:14801"/>
        <dbReference type="ChEBI" id="CHEBI:30616"/>
        <dbReference type="ChEBI" id="CHEBI:57604"/>
        <dbReference type="ChEBI" id="CHEBI:58272"/>
        <dbReference type="ChEBI" id="CHEBI:456216"/>
        <dbReference type="EC" id="2.7.2.3"/>
    </reaction>
</comment>